<gene>
    <name evidence="2" type="ORF">CA264_16465</name>
</gene>
<keyword evidence="1" id="KW-0472">Membrane</keyword>
<feature type="transmembrane region" description="Helical" evidence="1">
    <location>
        <begin position="31"/>
        <end position="51"/>
    </location>
</feature>
<keyword evidence="3" id="KW-1185">Reference proteome</keyword>
<proteinExistence type="predicted"/>
<sequence>MKTDKTQKDEVEQELVLNAASRSLLKSVSTWSKVLAVVGFLVVCGRLFFTLKQGVWSPDDARGAAWAAGRFALDAVYFCIAVCLLLFSTRIDKAFHQNSQLLLTSALSSLKLLFKVAGILAVVITVSFILWQLFVESSF</sequence>
<dbReference type="KEGG" id="pact:CA264_16465"/>
<dbReference type="Proteomes" id="UP000266292">
    <property type="component" value="Chromosome"/>
</dbReference>
<keyword evidence="1" id="KW-0812">Transmembrane</keyword>
<reference evidence="3" key="1">
    <citation type="submission" date="2017-05" db="EMBL/GenBank/DDBJ databases">
        <authorList>
            <person name="Ray J."/>
            <person name="Price M."/>
            <person name="Deutschbauer A."/>
        </authorList>
    </citation>
    <scope>NUCLEOTIDE SEQUENCE [LARGE SCALE GENOMIC DNA]</scope>
    <source>
        <strain evidence="3">DSM 19842</strain>
    </source>
</reference>
<dbReference type="EMBL" id="CP021235">
    <property type="protein sequence ID" value="ARS36888.1"/>
    <property type="molecule type" value="Genomic_DNA"/>
</dbReference>
<dbReference type="RefSeq" id="WP_025608497.1">
    <property type="nucleotide sequence ID" value="NZ_CP021235.1"/>
</dbReference>
<feature type="transmembrane region" description="Helical" evidence="1">
    <location>
        <begin position="71"/>
        <end position="91"/>
    </location>
</feature>
<evidence type="ECO:0000313" key="3">
    <source>
        <dbReference type="Proteomes" id="UP000266292"/>
    </source>
</evidence>
<dbReference type="STRING" id="709015.GCA_000472485_03323"/>
<evidence type="ECO:0000313" key="2">
    <source>
        <dbReference type="EMBL" id="ARS36888.1"/>
    </source>
</evidence>
<name>A0A1X9YVH4_9BACT</name>
<dbReference type="AlphaFoldDB" id="A0A1X9YVH4"/>
<feature type="transmembrane region" description="Helical" evidence="1">
    <location>
        <begin position="112"/>
        <end position="134"/>
    </location>
</feature>
<organism evidence="2 3">
    <name type="scientific">Pontibacter actiniarum</name>
    <dbReference type="NCBI Taxonomy" id="323450"/>
    <lineage>
        <taxon>Bacteria</taxon>
        <taxon>Pseudomonadati</taxon>
        <taxon>Bacteroidota</taxon>
        <taxon>Cytophagia</taxon>
        <taxon>Cytophagales</taxon>
        <taxon>Hymenobacteraceae</taxon>
        <taxon>Pontibacter</taxon>
    </lineage>
</organism>
<protein>
    <submittedName>
        <fullName evidence="2">Uncharacterized protein</fullName>
    </submittedName>
</protein>
<accession>A0A1X9YVH4</accession>
<keyword evidence="1" id="KW-1133">Transmembrane helix</keyword>
<evidence type="ECO:0000256" key="1">
    <source>
        <dbReference type="SAM" id="Phobius"/>
    </source>
</evidence>